<evidence type="ECO:0000313" key="12">
    <source>
        <dbReference type="Proteomes" id="UP000187429"/>
    </source>
</evidence>
<dbReference type="AlphaFoldDB" id="A0A1R1YNX1"/>
<keyword evidence="7 9" id="KW-0496">Mitochondrion</keyword>
<gene>
    <name evidence="11" type="ORF">AYI69_g1985</name>
    <name evidence="10" type="ORF">AYI69_g9292</name>
</gene>
<evidence type="ECO:0000256" key="7">
    <source>
        <dbReference type="ARBA" id="ARBA00023128"/>
    </source>
</evidence>
<accession>A0A1R1YNX1</accession>
<keyword evidence="4 9" id="KW-0812">Transmembrane</keyword>
<sequence>MTMEQTQPVSSSSTKKTASEDLINQKWDKTVSSLIVNAGIGFGIGVVASTLFFRRRMWPVTFFTGAGFGATYSEAQDTFSKI</sequence>
<comment type="subcellular location">
    <subcellularLocation>
        <location evidence="2 9">Mitochondrion inner membrane</location>
        <topology evidence="2 9">Single-pass membrane protein</topology>
    </subcellularLocation>
</comment>
<keyword evidence="8 9" id="KW-0472">Membrane</keyword>
<name>A0A1R1YNX1_9FUNG</name>
<dbReference type="InterPro" id="IPR007512">
    <property type="entry name" value="Mic10"/>
</dbReference>
<dbReference type="EMBL" id="LSSM01000558">
    <property type="protein sequence ID" value="OMJ28540.1"/>
    <property type="molecule type" value="Genomic_DNA"/>
</dbReference>
<keyword evidence="6 9" id="KW-1133">Transmembrane helix</keyword>
<evidence type="ECO:0000256" key="3">
    <source>
        <dbReference type="ARBA" id="ARBA00006792"/>
    </source>
</evidence>
<feature type="transmembrane region" description="Helical" evidence="9">
    <location>
        <begin position="34"/>
        <end position="53"/>
    </location>
</feature>
<comment type="subunit">
    <text evidence="9">Component of the mitochondrial contact site and cristae organizing system (MICOS) complex.</text>
</comment>
<dbReference type="PANTHER" id="PTHR21304">
    <property type="entry name" value="MICOS COMPLEX SUBUNIT MIC10"/>
    <property type="match status" value="1"/>
</dbReference>
<evidence type="ECO:0000256" key="2">
    <source>
        <dbReference type="ARBA" id="ARBA00004434"/>
    </source>
</evidence>
<dbReference type="PANTHER" id="PTHR21304:SF0">
    <property type="entry name" value="MICOS COMPLEX SUBUNIT MIC10"/>
    <property type="match status" value="1"/>
</dbReference>
<evidence type="ECO:0000313" key="11">
    <source>
        <dbReference type="EMBL" id="OMJ28540.1"/>
    </source>
</evidence>
<evidence type="ECO:0000313" key="10">
    <source>
        <dbReference type="EMBL" id="OMJ12733.1"/>
    </source>
</evidence>
<dbReference type="OrthoDB" id="1916310at2759"/>
<evidence type="ECO:0000256" key="9">
    <source>
        <dbReference type="RuleBase" id="RU363011"/>
    </source>
</evidence>
<dbReference type="Proteomes" id="UP000187429">
    <property type="component" value="Unassembled WGS sequence"/>
</dbReference>
<reference evidence="11" key="1">
    <citation type="submission" date="2017-01" db="EMBL/GenBank/DDBJ databases">
        <authorList>
            <person name="Mah S.A."/>
            <person name="Swanson W.J."/>
            <person name="Moy G.W."/>
            <person name="Vacquier V.D."/>
        </authorList>
    </citation>
    <scope>NUCLEOTIDE SEQUENCE [LARGE SCALE GENOMIC DNA]</scope>
    <source>
        <strain evidence="11">ID-206-W2</strain>
    </source>
</reference>
<comment type="caution">
    <text evidence="11">The sequence shown here is derived from an EMBL/GenBank/DDBJ whole genome shotgun (WGS) entry which is preliminary data.</text>
</comment>
<comment type="function">
    <text evidence="1 9">Component of the MICOS complex, a large protein complex of the mitochondrial inner membrane that plays crucial roles in the maintenance of crista junctions, inner membrane architecture, and formation of contact sites to the outer membrane.</text>
</comment>
<evidence type="ECO:0000256" key="5">
    <source>
        <dbReference type="ARBA" id="ARBA00022792"/>
    </source>
</evidence>
<reference evidence="12" key="2">
    <citation type="submission" date="2017-01" db="EMBL/GenBank/DDBJ databases">
        <authorList>
            <person name="Wang Y."/>
            <person name="White M."/>
            <person name="Kvist S."/>
            <person name="Moncalvo J.-M."/>
        </authorList>
    </citation>
    <scope>NUCLEOTIDE SEQUENCE [LARGE SCALE GENOMIC DNA]</scope>
    <source>
        <strain evidence="12">ID-206-W2</strain>
    </source>
</reference>
<evidence type="ECO:0000256" key="4">
    <source>
        <dbReference type="ARBA" id="ARBA00022692"/>
    </source>
</evidence>
<keyword evidence="5 9" id="KW-0999">Mitochondrion inner membrane</keyword>
<proteinExistence type="inferred from homology"/>
<comment type="similarity">
    <text evidence="3 9">Belongs to the MICOS complex subunit Mic10 family.</text>
</comment>
<keyword evidence="12" id="KW-1185">Reference proteome</keyword>
<evidence type="ECO:0000256" key="1">
    <source>
        <dbReference type="ARBA" id="ARBA00002689"/>
    </source>
</evidence>
<dbReference type="Pfam" id="PF04418">
    <property type="entry name" value="DUF543"/>
    <property type="match status" value="1"/>
</dbReference>
<dbReference type="EMBL" id="LSSM01005417">
    <property type="protein sequence ID" value="OMJ12733.1"/>
    <property type="molecule type" value="Genomic_DNA"/>
</dbReference>
<evidence type="ECO:0000256" key="8">
    <source>
        <dbReference type="ARBA" id="ARBA00023136"/>
    </source>
</evidence>
<dbReference type="GO" id="GO:0061617">
    <property type="term" value="C:MICOS complex"/>
    <property type="evidence" value="ECO:0007669"/>
    <property type="project" value="UniProtKB-UniRule"/>
</dbReference>
<organism evidence="11 12">
    <name type="scientific">Smittium culicis</name>
    <dbReference type="NCBI Taxonomy" id="133412"/>
    <lineage>
        <taxon>Eukaryota</taxon>
        <taxon>Fungi</taxon>
        <taxon>Fungi incertae sedis</taxon>
        <taxon>Zoopagomycota</taxon>
        <taxon>Kickxellomycotina</taxon>
        <taxon>Harpellomycetes</taxon>
        <taxon>Harpellales</taxon>
        <taxon>Legeriomycetaceae</taxon>
        <taxon>Smittium</taxon>
    </lineage>
</organism>
<protein>
    <recommendedName>
        <fullName evidence="9">MICOS complex subunit MIC10</fullName>
    </recommendedName>
</protein>
<evidence type="ECO:0000256" key="6">
    <source>
        <dbReference type="ARBA" id="ARBA00022989"/>
    </source>
</evidence>